<dbReference type="Proteomes" id="UP001267426">
    <property type="component" value="Unassembled WGS sequence"/>
</dbReference>
<accession>A0ABU3BN74</accession>
<dbReference type="EMBL" id="JAVRHT010000004">
    <property type="protein sequence ID" value="MDT0630749.1"/>
    <property type="molecule type" value="Genomic_DNA"/>
</dbReference>
<gene>
    <name evidence="4" type="ORF">RM540_03235</name>
</gene>
<keyword evidence="2" id="KW-0472">Membrane</keyword>
<evidence type="ECO:0000259" key="3">
    <source>
        <dbReference type="Pfam" id="PF09990"/>
    </source>
</evidence>
<name>A0ABU3BN74_9BACT</name>
<dbReference type="RefSeq" id="WP_311662077.1">
    <property type="nucleotide sequence ID" value="NZ_JAVRHT010000004.1"/>
</dbReference>
<sequence length="179" mass="19002">MPVADYEIPFLHPLLVHFPLVLVLLGGAAAGLYLLLGRGVWRRAALALFVLGAGSAWAAAETGHALYDAVEGDPVVEAIVGHHQNAAAWTVWTSALAAAVFAALSVAAVLRRAPAPPDDEAAPPRRRWWPERGGDRQARRPRREPLWGRVLGAVPAVVAAALVAYTAHLGGLMVWGVPR</sequence>
<keyword evidence="2" id="KW-1133">Transmembrane helix</keyword>
<feature type="region of interest" description="Disordered" evidence="1">
    <location>
        <begin position="114"/>
        <end position="141"/>
    </location>
</feature>
<feature type="transmembrane region" description="Helical" evidence="2">
    <location>
        <begin position="146"/>
        <end position="167"/>
    </location>
</feature>
<reference evidence="4 5" key="1">
    <citation type="submission" date="2023-09" db="EMBL/GenBank/DDBJ databases">
        <authorList>
            <person name="Rey-Velasco X."/>
        </authorList>
    </citation>
    <scope>NUCLEOTIDE SEQUENCE [LARGE SCALE GENOMIC DNA]</scope>
    <source>
        <strain evidence="4 5">F394</strain>
    </source>
</reference>
<evidence type="ECO:0000256" key="2">
    <source>
        <dbReference type="SAM" id="Phobius"/>
    </source>
</evidence>
<feature type="domain" description="DUF2231" evidence="3">
    <location>
        <begin position="11"/>
        <end position="175"/>
    </location>
</feature>
<keyword evidence="2" id="KW-0812">Transmembrane</keyword>
<protein>
    <submittedName>
        <fullName evidence="4">DUF2231 domain-containing protein</fullName>
    </submittedName>
</protein>
<evidence type="ECO:0000313" key="4">
    <source>
        <dbReference type="EMBL" id="MDT0630749.1"/>
    </source>
</evidence>
<keyword evidence="5" id="KW-1185">Reference proteome</keyword>
<proteinExistence type="predicted"/>
<feature type="transmembrane region" description="Helical" evidence="2">
    <location>
        <begin position="48"/>
        <end position="67"/>
    </location>
</feature>
<feature type="transmembrane region" description="Helical" evidence="2">
    <location>
        <begin position="15"/>
        <end position="36"/>
    </location>
</feature>
<evidence type="ECO:0000313" key="5">
    <source>
        <dbReference type="Proteomes" id="UP001267426"/>
    </source>
</evidence>
<feature type="transmembrane region" description="Helical" evidence="2">
    <location>
        <begin position="87"/>
        <end position="110"/>
    </location>
</feature>
<feature type="compositionally biased region" description="Basic and acidic residues" evidence="1">
    <location>
        <begin position="128"/>
        <end position="141"/>
    </location>
</feature>
<comment type="caution">
    <text evidence="4">The sequence shown here is derived from an EMBL/GenBank/DDBJ whole genome shotgun (WGS) entry which is preliminary data.</text>
</comment>
<dbReference type="InterPro" id="IPR019251">
    <property type="entry name" value="DUF2231_TM"/>
</dbReference>
<dbReference type="Pfam" id="PF09990">
    <property type="entry name" value="DUF2231"/>
    <property type="match status" value="1"/>
</dbReference>
<organism evidence="4 5">
    <name type="scientific">Rubrivirga litoralis</name>
    <dbReference type="NCBI Taxonomy" id="3075598"/>
    <lineage>
        <taxon>Bacteria</taxon>
        <taxon>Pseudomonadati</taxon>
        <taxon>Rhodothermota</taxon>
        <taxon>Rhodothermia</taxon>
        <taxon>Rhodothermales</taxon>
        <taxon>Rubricoccaceae</taxon>
        <taxon>Rubrivirga</taxon>
    </lineage>
</organism>
<evidence type="ECO:0000256" key="1">
    <source>
        <dbReference type="SAM" id="MobiDB-lite"/>
    </source>
</evidence>